<dbReference type="RefSeq" id="WP_187255023.1">
    <property type="nucleotide sequence ID" value="NZ_JBHULF010000006.1"/>
</dbReference>
<feature type="chain" id="PRO_5047051000" evidence="4">
    <location>
        <begin position="19"/>
        <end position="801"/>
    </location>
</feature>
<gene>
    <name evidence="7" type="ORF">BC349_01700</name>
</gene>
<dbReference type="InterPro" id="IPR036942">
    <property type="entry name" value="Beta-barrel_TonB_sf"/>
</dbReference>
<evidence type="ECO:0000259" key="6">
    <source>
        <dbReference type="Pfam" id="PF14905"/>
    </source>
</evidence>
<dbReference type="InterPro" id="IPR041700">
    <property type="entry name" value="OMP_b-brl_3"/>
</dbReference>
<dbReference type="InterPro" id="IPR037066">
    <property type="entry name" value="Plug_dom_sf"/>
</dbReference>
<evidence type="ECO:0000256" key="3">
    <source>
        <dbReference type="ARBA" id="ARBA00023237"/>
    </source>
</evidence>
<keyword evidence="4" id="KW-0732">Signal</keyword>
<dbReference type="EMBL" id="MBUA01000001">
    <property type="protein sequence ID" value="MBC6489667.1"/>
    <property type="molecule type" value="Genomic_DNA"/>
</dbReference>
<name>A0ABR7M3W2_9BACT</name>
<comment type="caution">
    <text evidence="7">The sequence shown here is derived from an EMBL/GenBank/DDBJ whole genome shotgun (WGS) entry which is preliminary data.</text>
</comment>
<organism evidence="7 8">
    <name type="scientific">Flavihumibacter stibioxidans</name>
    <dbReference type="NCBI Taxonomy" id="1834163"/>
    <lineage>
        <taxon>Bacteria</taxon>
        <taxon>Pseudomonadati</taxon>
        <taxon>Bacteroidota</taxon>
        <taxon>Chitinophagia</taxon>
        <taxon>Chitinophagales</taxon>
        <taxon>Chitinophagaceae</taxon>
        <taxon>Flavihumibacter</taxon>
    </lineage>
</organism>
<sequence length="801" mass="90015">MRYFLALAFVCFSIMASAQSGNAVLSGTVKNGTDKSALTFANVVLKKAADSSFVAGVVTDEKGQFSIQNIAEGNYFLEVSIVGYVTKTVPFLAGKLNKFFDIGIIELAPQSAALSEVVVTAKTDAVTDKMDKKTFKLSDNISQAGSSLLQSMKNLPGVTIDESGKVLLRGSNRVTILIDGKQTALTGFGNQAALDNIPASAIERIEIINNPSSKYDANGNAGIINIIYKKSRQNGFNGKVGIATGLGALWMKEKSFPGIRPQYSGTPKINPSLSLNYRKNKVNAFFQGDYLYNKTLNRNDFAERFYSNGDTVRQQVQRNRITTAGTVRTGIDWFINNKNTLTISGLYSSEAVKDNGDIPYYNSKLTERKRLWQFFEDEVNTAATASAIYQHKFTQPGHVLNMSLNYTFHREDEKYFLTNIMPAYTGKDTFMLIADENVTDFTIDYTKPLKHGRFETGTKFRWRYIPTNMRFFPGINSPLDTNAAGWAKYKEVIPAVYGNYIYESKKFELEAGLRMEYVNLQYDVNPNHNTYKSDGYNYFQPFPSVRLGYNLNEHNKLSLYYNRRVDRPDEGDIRIFPKYDEPEILKVGNPALRPQFTQTLEAGYKSSWSNGFLYTALYHKFSKQTITRIGTTVPGSNIIYSVFQNADKAWNTGVELIANQTVNKAFSFNVNAMLYKNTIGAFTAVNKYPVPVTYSAAKESAWSGNIKLNGLVKLPKNTDLQLTAIYLAPDIIPQGRIAQRFSVDFGAKKAIQKNKGELFLNATDIFNTLRIKKDIQGTNFRVISRDYYETQVFRVGYSYKF</sequence>
<evidence type="ECO:0000313" key="7">
    <source>
        <dbReference type="EMBL" id="MBC6489667.1"/>
    </source>
</evidence>
<dbReference type="InterPro" id="IPR008969">
    <property type="entry name" value="CarboxyPept-like_regulatory"/>
</dbReference>
<evidence type="ECO:0000313" key="8">
    <source>
        <dbReference type="Proteomes" id="UP000765802"/>
    </source>
</evidence>
<feature type="domain" description="TonB-dependent receptor plug" evidence="5">
    <location>
        <begin position="143"/>
        <end position="222"/>
    </location>
</feature>
<dbReference type="SUPFAM" id="SSF49464">
    <property type="entry name" value="Carboxypeptidase regulatory domain-like"/>
    <property type="match status" value="1"/>
</dbReference>
<dbReference type="Pfam" id="PF07715">
    <property type="entry name" value="Plug"/>
    <property type="match status" value="1"/>
</dbReference>
<keyword evidence="3" id="KW-0998">Cell outer membrane</keyword>
<comment type="subcellular location">
    <subcellularLocation>
        <location evidence="1">Cell outer membrane</location>
    </subcellularLocation>
</comment>
<dbReference type="Gene3D" id="2.40.170.20">
    <property type="entry name" value="TonB-dependent receptor, beta-barrel domain"/>
    <property type="match status" value="1"/>
</dbReference>
<evidence type="ECO:0000256" key="2">
    <source>
        <dbReference type="ARBA" id="ARBA00023136"/>
    </source>
</evidence>
<evidence type="ECO:0000256" key="4">
    <source>
        <dbReference type="SAM" id="SignalP"/>
    </source>
</evidence>
<accession>A0ABR7M3W2</accession>
<evidence type="ECO:0000259" key="5">
    <source>
        <dbReference type="Pfam" id="PF07715"/>
    </source>
</evidence>
<feature type="domain" description="Outer membrane protein beta-barrel" evidence="6">
    <location>
        <begin position="391"/>
        <end position="799"/>
    </location>
</feature>
<dbReference type="PANTHER" id="PTHR40980:SF4">
    <property type="entry name" value="TONB-DEPENDENT RECEPTOR-LIKE BETA-BARREL DOMAIN-CONTAINING PROTEIN"/>
    <property type="match status" value="1"/>
</dbReference>
<dbReference type="Proteomes" id="UP000765802">
    <property type="component" value="Unassembled WGS sequence"/>
</dbReference>
<reference evidence="7 8" key="1">
    <citation type="submission" date="2016-07" db="EMBL/GenBank/DDBJ databases">
        <title>Genome analysis of Flavihumibacter stibioxidans YS-17.</title>
        <authorList>
            <person name="Shi K."/>
            <person name="Han Y."/>
            <person name="Wang G."/>
        </authorList>
    </citation>
    <scope>NUCLEOTIDE SEQUENCE [LARGE SCALE GENOMIC DNA]</scope>
    <source>
        <strain evidence="7 8">YS-17</strain>
    </source>
</reference>
<evidence type="ECO:0000256" key="1">
    <source>
        <dbReference type="ARBA" id="ARBA00004442"/>
    </source>
</evidence>
<dbReference type="InterPro" id="IPR012910">
    <property type="entry name" value="Plug_dom"/>
</dbReference>
<dbReference type="Gene3D" id="2.170.130.10">
    <property type="entry name" value="TonB-dependent receptor, plug domain"/>
    <property type="match status" value="1"/>
</dbReference>
<keyword evidence="7" id="KW-0675">Receptor</keyword>
<dbReference type="Pfam" id="PF13715">
    <property type="entry name" value="CarbopepD_reg_2"/>
    <property type="match status" value="1"/>
</dbReference>
<dbReference type="SUPFAM" id="SSF56935">
    <property type="entry name" value="Porins"/>
    <property type="match status" value="1"/>
</dbReference>
<dbReference type="PANTHER" id="PTHR40980">
    <property type="entry name" value="PLUG DOMAIN-CONTAINING PROTEIN"/>
    <property type="match status" value="1"/>
</dbReference>
<proteinExistence type="predicted"/>
<protein>
    <submittedName>
        <fullName evidence="7">TonB-dependent receptor</fullName>
    </submittedName>
</protein>
<dbReference type="Pfam" id="PF14905">
    <property type="entry name" value="OMP_b-brl_3"/>
    <property type="match status" value="1"/>
</dbReference>
<keyword evidence="8" id="KW-1185">Reference proteome</keyword>
<keyword evidence="2" id="KW-0472">Membrane</keyword>
<feature type="signal peptide" evidence="4">
    <location>
        <begin position="1"/>
        <end position="18"/>
    </location>
</feature>
<dbReference type="Gene3D" id="2.60.40.1120">
    <property type="entry name" value="Carboxypeptidase-like, regulatory domain"/>
    <property type="match status" value="1"/>
</dbReference>